<name>A0A0J8QYQ5_COCIT</name>
<protein>
    <submittedName>
        <fullName evidence="2">Uncharacterized protein</fullName>
    </submittedName>
</protein>
<feature type="region of interest" description="Disordered" evidence="1">
    <location>
        <begin position="34"/>
        <end position="83"/>
    </location>
</feature>
<dbReference type="AlphaFoldDB" id="A0A0J8QYQ5"/>
<sequence>MAKIDPEFPYSLIVSLPIPTNVLPPSRFVHSKSMKELSMPRPSHTQGSRDPIYHHRSPAAQISPHDTRQMTPQSVAKGGTQLRRRNRLPYCRQNTKRQQIACCVLL</sequence>
<accession>A0A0J8QYQ5</accession>
<gene>
    <name evidence="2" type="ORF">CISG_06014</name>
</gene>
<proteinExistence type="predicted"/>
<organism evidence="2 3">
    <name type="scientific">Coccidioides immitis RMSCC 3703</name>
    <dbReference type="NCBI Taxonomy" id="454286"/>
    <lineage>
        <taxon>Eukaryota</taxon>
        <taxon>Fungi</taxon>
        <taxon>Dikarya</taxon>
        <taxon>Ascomycota</taxon>
        <taxon>Pezizomycotina</taxon>
        <taxon>Eurotiomycetes</taxon>
        <taxon>Eurotiomycetidae</taxon>
        <taxon>Onygenales</taxon>
        <taxon>Onygenaceae</taxon>
        <taxon>Coccidioides</taxon>
    </lineage>
</organism>
<reference evidence="3" key="1">
    <citation type="journal article" date="2010" name="Genome Res.">
        <title>Population genomic sequencing of Coccidioides fungi reveals recent hybridization and transposon control.</title>
        <authorList>
            <person name="Neafsey D.E."/>
            <person name="Barker B.M."/>
            <person name="Sharpton T.J."/>
            <person name="Stajich J.E."/>
            <person name="Park D.J."/>
            <person name="Whiston E."/>
            <person name="Hung C.-Y."/>
            <person name="McMahan C."/>
            <person name="White J."/>
            <person name="Sykes S."/>
            <person name="Heiman D."/>
            <person name="Young S."/>
            <person name="Zeng Q."/>
            <person name="Abouelleil A."/>
            <person name="Aftuck L."/>
            <person name="Bessette D."/>
            <person name="Brown A."/>
            <person name="FitzGerald M."/>
            <person name="Lui A."/>
            <person name="Macdonald J.P."/>
            <person name="Priest M."/>
            <person name="Orbach M.J."/>
            <person name="Galgiani J.N."/>
            <person name="Kirkland T.N."/>
            <person name="Cole G.T."/>
            <person name="Birren B.W."/>
            <person name="Henn M.R."/>
            <person name="Taylor J.W."/>
            <person name="Rounsley S.D."/>
        </authorList>
    </citation>
    <scope>NUCLEOTIDE SEQUENCE [LARGE SCALE GENOMIC DNA]</scope>
    <source>
        <strain evidence="3">RMSCC 3703</strain>
    </source>
</reference>
<evidence type="ECO:0000313" key="3">
    <source>
        <dbReference type="Proteomes" id="UP000054559"/>
    </source>
</evidence>
<evidence type="ECO:0000313" key="2">
    <source>
        <dbReference type="EMBL" id="KMU77170.1"/>
    </source>
</evidence>
<dbReference type="Proteomes" id="UP000054559">
    <property type="component" value="Unassembled WGS sequence"/>
</dbReference>
<dbReference type="EMBL" id="DS268153">
    <property type="protein sequence ID" value="KMU77170.1"/>
    <property type="molecule type" value="Genomic_DNA"/>
</dbReference>
<evidence type="ECO:0000256" key="1">
    <source>
        <dbReference type="SAM" id="MobiDB-lite"/>
    </source>
</evidence>
<dbReference type="OrthoDB" id="10025739at2759"/>